<evidence type="ECO:0000313" key="1">
    <source>
        <dbReference type="EMBL" id="SHK21256.1"/>
    </source>
</evidence>
<dbReference type="EMBL" id="FRAC01000010">
    <property type="protein sequence ID" value="SHK21256.1"/>
    <property type="molecule type" value="Genomic_DNA"/>
</dbReference>
<sequence length="317" mass="36192">MKGGELMIKIEAAQTLTLEDLPSSNGIVYDGYWFYLTAIDEYKIIKCDKSFHQIDCFETCRNYSNLCYDSSEHCFWAAQTGVSSFVFKLNQFFEEIDTIYISIPNVKEDIITGISYNYYSDMLLLTYAKLVVTVKKCSLEKNIIFYSKSQEIIKGAVDILGSFTGYCTSSLQDKIEVYSNSRKFITEVIIPCDLRVVSLCLGCTQKNDNIHIYILAIRENGEQCILNYIATTEQISHHEKCCSNRLNAIASDGARIAHILNKEGEKFREVMSSSNDRDEIISANRAILKTIHKAADIEFDLYNELLEIRECCTFCDD</sequence>
<dbReference type="RefSeq" id="WP_073275268.1">
    <property type="nucleotide sequence ID" value="NZ_FRAC01000010.1"/>
</dbReference>
<dbReference type="OrthoDB" id="2082444at2"/>
<protein>
    <submittedName>
        <fullName evidence="1">Uncharacterized protein</fullName>
    </submittedName>
</protein>
<dbReference type="Proteomes" id="UP000184386">
    <property type="component" value="Unassembled WGS sequence"/>
</dbReference>
<accession>A0A1M6QM08</accession>
<name>A0A1M6QM08_9FIRM</name>
<dbReference type="InterPro" id="IPR058705">
    <property type="entry name" value="A_ENA"/>
</dbReference>
<reference evidence="1 2" key="1">
    <citation type="submission" date="2016-11" db="EMBL/GenBank/DDBJ databases">
        <authorList>
            <person name="Jaros S."/>
            <person name="Januszkiewicz K."/>
            <person name="Wedrychowicz H."/>
        </authorList>
    </citation>
    <scope>NUCLEOTIDE SEQUENCE [LARGE SCALE GENOMIC DNA]</scope>
    <source>
        <strain evidence="1 2">DSM 15929</strain>
    </source>
</reference>
<evidence type="ECO:0000313" key="2">
    <source>
        <dbReference type="Proteomes" id="UP000184386"/>
    </source>
</evidence>
<proteinExistence type="predicted"/>
<dbReference type="STRING" id="1121322.SAMN02745136_01940"/>
<gene>
    <name evidence="1" type="ORF">SAMN02745136_01940</name>
</gene>
<keyword evidence="2" id="KW-1185">Reference proteome</keyword>
<dbReference type="Pfam" id="PF26595">
    <property type="entry name" value="A_ENA"/>
    <property type="match status" value="1"/>
</dbReference>
<dbReference type="AlphaFoldDB" id="A0A1M6QM08"/>
<organism evidence="1 2">
    <name type="scientific">Anaerocolumna jejuensis DSM 15929</name>
    <dbReference type="NCBI Taxonomy" id="1121322"/>
    <lineage>
        <taxon>Bacteria</taxon>
        <taxon>Bacillati</taxon>
        <taxon>Bacillota</taxon>
        <taxon>Clostridia</taxon>
        <taxon>Lachnospirales</taxon>
        <taxon>Lachnospiraceae</taxon>
        <taxon>Anaerocolumna</taxon>
    </lineage>
</organism>